<reference evidence="1 2" key="1">
    <citation type="submission" date="2007-10" db="EMBL/GenBank/DDBJ databases">
        <title>Complete sequence of Caldivirga maquilingensis IC-167.</title>
        <authorList>
            <consortium name="US DOE Joint Genome Institute"/>
            <person name="Copeland A."/>
            <person name="Lucas S."/>
            <person name="Lapidus A."/>
            <person name="Barry K."/>
            <person name="Glavina del Rio T."/>
            <person name="Dalin E."/>
            <person name="Tice H."/>
            <person name="Pitluck S."/>
            <person name="Saunders E."/>
            <person name="Brettin T."/>
            <person name="Bruce D."/>
            <person name="Detter J.C."/>
            <person name="Han C."/>
            <person name="Schmutz J."/>
            <person name="Larimer F."/>
            <person name="Land M."/>
            <person name="Hauser L."/>
            <person name="Kyrpides N."/>
            <person name="Ivanova N."/>
            <person name="Biddle J.F."/>
            <person name="Zhang Z."/>
            <person name="Fitz-Gibbon S.T."/>
            <person name="Lowe T.M."/>
            <person name="Saltikov C."/>
            <person name="House C.H."/>
            <person name="Richardson P."/>
        </authorList>
    </citation>
    <scope>NUCLEOTIDE SEQUENCE [LARGE SCALE GENOMIC DNA]</scope>
    <source>
        <strain evidence="2">ATCC 700844 / DSM 13496 / JCM 10307 / IC-167</strain>
    </source>
</reference>
<accession>A8MC11</accession>
<dbReference type="EMBL" id="CP000852">
    <property type="protein sequence ID" value="ABW02795.1"/>
    <property type="molecule type" value="Genomic_DNA"/>
</dbReference>
<evidence type="ECO:0000313" key="2">
    <source>
        <dbReference type="Proteomes" id="UP000001137"/>
    </source>
</evidence>
<sequence length="136" mass="15395">MSSNPWDVVSEYVNSLSGLKPLLVIMHGLWVTGEAFLMESKPPVDLIIIADNAPVGVREDEVKGLRIKARFLTPESALSMVEQCDEELINAIYTGTFIVKDEEFYKRIENALNEQIREGRLTWDSKRGLWVKASLI</sequence>
<evidence type="ECO:0000313" key="1">
    <source>
        <dbReference type="EMBL" id="ABW02795.1"/>
    </source>
</evidence>
<dbReference type="AlphaFoldDB" id="A8MC11"/>
<keyword evidence="2" id="KW-1185">Reference proteome</keyword>
<name>A8MC11_CALMQ</name>
<dbReference type="KEGG" id="cma:Cmaq_1979"/>
<protein>
    <submittedName>
        <fullName evidence="1">Uncharacterized protein</fullName>
    </submittedName>
</protein>
<proteinExistence type="predicted"/>
<dbReference type="HOGENOM" id="CLU_1870619_0_0_2"/>
<dbReference type="STRING" id="397948.Cmaq_1979"/>
<dbReference type="OrthoDB" id="377795at2157"/>
<dbReference type="Proteomes" id="UP000001137">
    <property type="component" value="Chromosome"/>
</dbReference>
<dbReference type="RefSeq" id="WP_012187014.1">
    <property type="nucleotide sequence ID" value="NC_009954.1"/>
</dbReference>
<organism evidence="1 2">
    <name type="scientific">Caldivirga maquilingensis (strain ATCC 700844 / DSM 13496 / JCM 10307 / IC-167)</name>
    <dbReference type="NCBI Taxonomy" id="397948"/>
    <lineage>
        <taxon>Archaea</taxon>
        <taxon>Thermoproteota</taxon>
        <taxon>Thermoprotei</taxon>
        <taxon>Thermoproteales</taxon>
        <taxon>Thermoproteaceae</taxon>
        <taxon>Caldivirga</taxon>
    </lineage>
</organism>
<gene>
    <name evidence="1" type="ordered locus">Cmaq_1979</name>
</gene>
<dbReference type="GeneID" id="5710010"/>
<dbReference type="eggNOG" id="arCOG01204">
    <property type="taxonomic scope" value="Archaea"/>
</dbReference>